<dbReference type="Pfam" id="PF00172">
    <property type="entry name" value="Zn_clus"/>
    <property type="match status" value="1"/>
</dbReference>
<dbReference type="PROSITE" id="PS50048">
    <property type="entry name" value="ZN2_CY6_FUNGAL_2"/>
    <property type="match status" value="1"/>
</dbReference>
<dbReference type="SUPFAM" id="SSF57701">
    <property type="entry name" value="Zn2/Cys6 DNA-binding domain"/>
    <property type="match status" value="1"/>
</dbReference>
<keyword evidence="6" id="KW-0539">Nucleus</keyword>
<dbReference type="Pfam" id="PF04082">
    <property type="entry name" value="Fungal_trans"/>
    <property type="match status" value="1"/>
</dbReference>
<evidence type="ECO:0000256" key="7">
    <source>
        <dbReference type="SAM" id="MobiDB-lite"/>
    </source>
</evidence>
<keyword evidence="4" id="KW-0238">DNA-binding</keyword>
<feature type="compositionally biased region" description="Polar residues" evidence="7">
    <location>
        <begin position="102"/>
        <end position="115"/>
    </location>
</feature>
<keyword evidence="2" id="KW-0479">Metal-binding</keyword>
<dbReference type="EMBL" id="JBBXMP010000029">
    <property type="protein sequence ID" value="KAL0067108.1"/>
    <property type="molecule type" value="Genomic_DNA"/>
</dbReference>
<feature type="domain" description="Zn(2)-C6 fungal-type" evidence="8">
    <location>
        <begin position="160"/>
        <end position="192"/>
    </location>
</feature>
<dbReference type="PANTHER" id="PTHR31845:SF19">
    <property type="entry name" value="TRANSCRIPTION FACTOR DOMAIN-CONTAINING PROTEIN"/>
    <property type="match status" value="1"/>
</dbReference>
<feature type="compositionally biased region" description="Polar residues" evidence="7">
    <location>
        <begin position="231"/>
        <end position="252"/>
    </location>
</feature>
<comment type="subcellular location">
    <subcellularLocation>
        <location evidence="1">Nucleus</location>
    </subcellularLocation>
</comment>
<keyword evidence="3" id="KW-0805">Transcription regulation</keyword>
<evidence type="ECO:0000259" key="8">
    <source>
        <dbReference type="PROSITE" id="PS50048"/>
    </source>
</evidence>
<dbReference type="InterPro" id="IPR001138">
    <property type="entry name" value="Zn2Cys6_DnaBD"/>
</dbReference>
<name>A0ABR3A0E8_9AGAR</name>
<feature type="compositionally biased region" description="Low complexity" evidence="7">
    <location>
        <begin position="78"/>
        <end position="100"/>
    </location>
</feature>
<proteinExistence type="predicted"/>
<dbReference type="CDD" id="cd12148">
    <property type="entry name" value="fungal_TF_MHR"/>
    <property type="match status" value="1"/>
</dbReference>
<keyword evidence="5" id="KW-0804">Transcription</keyword>
<feature type="region of interest" description="Disordered" evidence="7">
    <location>
        <begin position="231"/>
        <end position="269"/>
    </location>
</feature>
<dbReference type="PROSITE" id="PS00463">
    <property type="entry name" value="ZN2_CY6_FUNGAL_1"/>
    <property type="match status" value="1"/>
</dbReference>
<evidence type="ECO:0000256" key="4">
    <source>
        <dbReference type="ARBA" id="ARBA00023125"/>
    </source>
</evidence>
<evidence type="ECO:0000256" key="1">
    <source>
        <dbReference type="ARBA" id="ARBA00004123"/>
    </source>
</evidence>
<accession>A0ABR3A0E8</accession>
<dbReference type="SMART" id="SM00066">
    <property type="entry name" value="GAL4"/>
    <property type="match status" value="1"/>
</dbReference>
<dbReference type="SMART" id="SM00906">
    <property type="entry name" value="Fungal_trans"/>
    <property type="match status" value="1"/>
</dbReference>
<dbReference type="InterPro" id="IPR007219">
    <property type="entry name" value="XnlR_reg_dom"/>
</dbReference>
<feature type="region of interest" description="Disordered" evidence="7">
    <location>
        <begin position="78"/>
        <end position="158"/>
    </location>
</feature>
<sequence length="947" mass="104078">MPVHNSYSYSSYYNHHHLPPHSSYFDYAFSPAPAYPEVIPLSPQESEYPMSSHDPRSPSDIPIDPALALYPPYYSSSSYQHPSQHLSLPPSYSSPSSGGSDTIGTPPTEPSGSNKNGKRPASSAGTDARKKQRRDTPADAAQSPAADKEDKPKPTRGSRACTVCRRLKMKCIGAEDGPPCKRCQTGGHECIFEESNRGKRSSKKHEILTRSLRKMERTLDTVLRSIGNPSIASGMISRSPTPPNAQSANTNALLGRTPTPPPSHSHSSNIPVFNKTDHGGASPKLHSLPDNALNPLGLLAEASLANRRAQLGANSHGFTARTQEAASNLGVASSNYFKPGPMTILPLRRLYIERQVQPEMLSFVSTNEVVDLFNIYYDHMNMHCHILDRNFHTPSLICSRSPFLLTTICAIASKFYPTRPDLHPRLTELAKKLAFSVPGQGYKSVEIVQAYLILTLWGFGAVERYEQDKTWMLLGMAIRMATDLNLHRKTAVRSTDTQEGRVRDMEVHNRERTWMVCFCLDRSFSSVMGKPHTIKEDRIIPEHFFIIRNAENWCKSSTAVPSDRGITAYLDLQRILTRSLEFLHSGTDSPNGLQTSIDYMLTIRTFEAQITASRERWTTGDDAAQASLKESPSGSEYMELIGQFYYNYVLLVLNSYGLQNALERSHLDIGHFFSRCYTYAMTCSLLVRDHLGPSGYMKYSPDSHFVQSSYAVLTLLKLLRPEFSTYIENEERIIGIVNDVAEVLENISVSPSHTPALYSTFLKALIAAKREGNLDGHVHPSTRSSDASILSHNDHEISGLGLQTQPQSQAPPPPSFDDPLFMLNEFRMDSEMGPVLDMSTFPPTMASPGPNNPNEETAGSGMTMDSILSSGFWDSVLVPGYGSMDGLTGGFVFGAGGSGLITPRIGLTPVQSGQNTPKKGSARGSSPSKPVDHLNLAAALQEAGPSS</sequence>
<evidence type="ECO:0000256" key="3">
    <source>
        <dbReference type="ARBA" id="ARBA00023015"/>
    </source>
</evidence>
<dbReference type="PANTHER" id="PTHR31845">
    <property type="entry name" value="FINGER DOMAIN PROTEIN, PUTATIVE-RELATED"/>
    <property type="match status" value="1"/>
</dbReference>
<protein>
    <recommendedName>
        <fullName evidence="8">Zn(2)-C6 fungal-type domain-containing protein</fullName>
    </recommendedName>
</protein>
<dbReference type="CDD" id="cd00067">
    <property type="entry name" value="GAL4"/>
    <property type="match status" value="1"/>
</dbReference>
<dbReference type="Gene3D" id="4.10.240.10">
    <property type="entry name" value="Zn(2)-C6 fungal-type DNA-binding domain"/>
    <property type="match status" value="1"/>
</dbReference>
<gene>
    <name evidence="9" type="ORF">AAF712_005895</name>
</gene>
<organism evidence="9 10">
    <name type="scientific">Marasmius tenuissimus</name>
    <dbReference type="NCBI Taxonomy" id="585030"/>
    <lineage>
        <taxon>Eukaryota</taxon>
        <taxon>Fungi</taxon>
        <taxon>Dikarya</taxon>
        <taxon>Basidiomycota</taxon>
        <taxon>Agaricomycotina</taxon>
        <taxon>Agaricomycetes</taxon>
        <taxon>Agaricomycetidae</taxon>
        <taxon>Agaricales</taxon>
        <taxon>Marasmiineae</taxon>
        <taxon>Marasmiaceae</taxon>
        <taxon>Marasmius</taxon>
    </lineage>
</organism>
<dbReference type="Proteomes" id="UP001437256">
    <property type="component" value="Unassembled WGS sequence"/>
</dbReference>
<evidence type="ECO:0000313" key="9">
    <source>
        <dbReference type="EMBL" id="KAL0067108.1"/>
    </source>
</evidence>
<dbReference type="InterPro" id="IPR036864">
    <property type="entry name" value="Zn2-C6_fun-type_DNA-bd_sf"/>
</dbReference>
<evidence type="ECO:0000256" key="5">
    <source>
        <dbReference type="ARBA" id="ARBA00023163"/>
    </source>
</evidence>
<dbReference type="InterPro" id="IPR051089">
    <property type="entry name" value="prtT"/>
</dbReference>
<evidence type="ECO:0000256" key="2">
    <source>
        <dbReference type="ARBA" id="ARBA00022723"/>
    </source>
</evidence>
<feature type="region of interest" description="Disordered" evidence="7">
    <location>
        <begin position="904"/>
        <end position="931"/>
    </location>
</feature>
<reference evidence="9 10" key="1">
    <citation type="submission" date="2024-05" db="EMBL/GenBank/DDBJ databases">
        <title>A draft genome resource for the thread blight pathogen Marasmius tenuissimus strain MS-2.</title>
        <authorList>
            <person name="Yulfo-Soto G.E."/>
            <person name="Baruah I.K."/>
            <person name="Amoako-Attah I."/>
            <person name="Bukari Y."/>
            <person name="Meinhardt L.W."/>
            <person name="Bailey B.A."/>
            <person name="Cohen S.P."/>
        </authorList>
    </citation>
    <scope>NUCLEOTIDE SEQUENCE [LARGE SCALE GENOMIC DNA]</scope>
    <source>
        <strain evidence="9 10">MS-2</strain>
    </source>
</reference>
<evidence type="ECO:0000313" key="10">
    <source>
        <dbReference type="Proteomes" id="UP001437256"/>
    </source>
</evidence>
<evidence type="ECO:0000256" key="6">
    <source>
        <dbReference type="ARBA" id="ARBA00023242"/>
    </source>
</evidence>
<feature type="region of interest" description="Disordered" evidence="7">
    <location>
        <begin position="38"/>
        <end position="65"/>
    </location>
</feature>
<comment type="caution">
    <text evidence="9">The sequence shown here is derived from an EMBL/GenBank/DDBJ whole genome shotgun (WGS) entry which is preliminary data.</text>
</comment>
<keyword evidence="10" id="KW-1185">Reference proteome</keyword>
<feature type="compositionally biased region" description="Polar residues" evidence="7">
    <location>
        <begin position="909"/>
        <end position="928"/>
    </location>
</feature>